<dbReference type="SUPFAM" id="SSF54060">
    <property type="entry name" value="His-Me finger endonucleases"/>
    <property type="match status" value="1"/>
</dbReference>
<keyword evidence="5 8" id="KW-0255">Endonuclease</keyword>
<keyword evidence="4 8" id="KW-0479">Metal-binding</keyword>
<dbReference type="EC" id="3.1.30.-" evidence="8"/>
<evidence type="ECO:0000259" key="9">
    <source>
        <dbReference type="SMART" id="SM00477"/>
    </source>
</evidence>
<evidence type="ECO:0000256" key="6">
    <source>
        <dbReference type="ARBA" id="ARBA00022801"/>
    </source>
</evidence>
<dbReference type="InterPro" id="IPR040255">
    <property type="entry name" value="Non-specific_endonuclease"/>
</dbReference>
<comment type="cofactor">
    <cofactor evidence="1 8">
        <name>Mg(2+)</name>
        <dbReference type="ChEBI" id="CHEBI:18420"/>
    </cofactor>
</comment>
<protein>
    <recommendedName>
        <fullName evidence="8">Endonuclease</fullName>
        <ecNumber evidence="8">3.1.30.-</ecNumber>
    </recommendedName>
</protein>
<feature type="domain" description="ENPP1-3/EXOG-like endonuclease/phosphodiesterase" evidence="9">
    <location>
        <begin position="76"/>
        <end position="264"/>
    </location>
</feature>
<evidence type="ECO:0000256" key="8">
    <source>
        <dbReference type="RuleBase" id="RU366055"/>
    </source>
</evidence>
<evidence type="ECO:0000256" key="5">
    <source>
        <dbReference type="ARBA" id="ARBA00022759"/>
    </source>
</evidence>
<dbReference type="SMART" id="SM00892">
    <property type="entry name" value="Endonuclease_NS"/>
    <property type="match status" value="1"/>
</dbReference>
<dbReference type="SMART" id="SM00477">
    <property type="entry name" value="NUC"/>
    <property type="match status" value="1"/>
</dbReference>
<keyword evidence="6 8" id="KW-0378">Hydrolase</keyword>
<comment type="caution">
    <text evidence="11">The sequence shown here is derived from an EMBL/GenBank/DDBJ whole genome shotgun (WGS) entry which is preliminary data.</text>
</comment>
<name>A0ABU6DVP3_9GAMM</name>
<keyword evidence="12" id="KW-1185">Reference proteome</keyword>
<dbReference type="GO" id="GO:0004519">
    <property type="term" value="F:endonuclease activity"/>
    <property type="evidence" value="ECO:0007669"/>
    <property type="project" value="UniProtKB-KW"/>
</dbReference>
<dbReference type="Proteomes" id="UP001339883">
    <property type="component" value="Unassembled WGS sequence"/>
</dbReference>
<dbReference type="InterPro" id="IPR001604">
    <property type="entry name" value="Endo_G_ENPP1-like_dom"/>
</dbReference>
<dbReference type="Gene3D" id="3.40.570.10">
    <property type="entry name" value="Extracellular Endonuclease, subunit A"/>
    <property type="match status" value="1"/>
</dbReference>
<evidence type="ECO:0000256" key="3">
    <source>
        <dbReference type="ARBA" id="ARBA00022722"/>
    </source>
</evidence>
<evidence type="ECO:0000256" key="2">
    <source>
        <dbReference type="ARBA" id="ARBA00010052"/>
    </source>
</evidence>
<sequence length="355" mass="39570">MKYLMVHKVFSIPAISRLRRYLACTTVTTLAVIGGQGVYAGTNFWSSSSCLNEFYKDTPPYLVRDSLKKNTTALCFHGFNVMYSGMSKTPLWSAEHLTVQRLSHKIKREDSFHEEERVSPQFRATLRDYKGSGFDRGHMSPNGDMPDTLSQADSFSLANMVPQAPKNNQDIWRKLEEATRSTVTKQKHDAYVITGPIFSGKKLSTIGNGVFVPSAVFKAVYYPQTGVIGAYYAPNNNSLNVRVVSVCEIEDLTGINLFPTLNESTKRKIYDLPLTGGEVKPAQKASYLSWDAKSECAEHVSDADIQSLQKQFYAEGRTGNSASGTISGIQERVIQFLKQLLPSILEFILKMLKSS</sequence>
<organism evidence="11 12">
    <name type="scientific">Acinetobacter pollinis</name>
    <dbReference type="NCBI Taxonomy" id="2605270"/>
    <lineage>
        <taxon>Bacteria</taxon>
        <taxon>Pseudomonadati</taxon>
        <taxon>Pseudomonadota</taxon>
        <taxon>Gammaproteobacteria</taxon>
        <taxon>Moraxellales</taxon>
        <taxon>Moraxellaceae</taxon>
        <taxon>Acinetobacter</taxon>
    </lineage>
</organism>
<dbReference type="PANTHER" id="PTHR13966">
    <property type="entry name" value="ENDONUCLEASE RELATED"/>
    <property type="match status" value="1"/>
</dbReference>
<evidence type="ECO:0000256" key="7">
    <source>
        <dbReference type="ARBA" id="ARBA00022842"/>
    </source>
</evidence>
<accession>A0ABU6DVP3</accession>
<comment type="similarity">
    <text evidence="2 8">Belongs to the DNA/RNA non-specific endonuclease family.</text>
</comment>
<evidence type="ECO:0000313" key="12">
    <source>
        <dbReference type="Proteomes" id="UP001339883"/>
    </source>
</evidence>
<dbReference type="InterPro" id="IPR018524">
    <property type="entry name" value="DNA/RNA_endonuclease_AS"/>
</dbReference>
<evidence type="ECO:0000256" key="1">
    <source>
        <dbReference type="ARBA" id="ARBA00001946"/>
    </source>
</evidence>
<dbReference type="EMBL" id="VTDN01000015">
    <property type="protein sequence ID" value="MEB5477790.1"/>
    <property type="molecule type" value="Genomic_DNA"/>
</dbReference>
<dbReference type="InterPro" id="IPR020821">
    <property type="entry name" value="ENPP1-3/EXOG-like_nuc-like"/>
</dbReference>
<proteinExistence type="inferred from homology"/>
<dbReference type="InterPro" id="IPR044925">
    <property type="entry name" value="His-Me_finger_sf"/>
</dbReference>
<dbReference type="PANTHER" id="PTHR13966:SF5">
    <property type="entry name" value="ENDONUCLEASE G, MITOCHONDRIAL"/>
    <property type="match status" value="1"/>
</dbReference>
<evidence type="ECO:0000313" key="11">
    <source>
        <dbReference type="EMBL" id="MEB5477790.1"/>
    </source>
</evidence>
<keyword evidence="7" id="KW-0460">Magnesium</keyword>
<evidence type="ECO:0000259" key="10">
    <source>
        <dbReference type="SMART" id="SM00892"/>
    </source>
</evidence>
<dbReference type="Pfam" id="PF01223">
    <property type="entry name" value="Endonuclease_NS"/>
    <property type="match status" value="1"/>
</dbReference>
<gene>
    <name evidence="11" type="ORF">I2F25_12185</name>
</gene>
<dbReference type="InterPro" id="IPR044929">
    <property type="entry name" value="DNA/RNA_non-sp_Endonuclease_sf"/>
</dbReference>
<evidence type="ECO:0000256" key="4">
    <source>
        <dbReference type="ARBA" id="ARBA00022723"/>
    </source>
</evidence>
<dbReference type="PROSITE" id="PS01070">
    <property type="entry name" value="NUCLEASE_NON_SPEC"/>
    <property type="match status" value="1"/>
</dbReference>
<feature type="domain" description="DNA/RNA non-specific endonuclease/pyrophosphatase/phosphodiesterase" evidence="10">
    <location>
        <begin position="75"/>
        <end position="264"/>
    </location>
</feature>
<keyword evidence="3 8" id="KW-0540">Nuclease</keyword>
<reference evidence="11 12" key="1">
    <citation type="submission" date="2019-08" db="EMBL/GenBank/DDBJ databases">
        <title>Five species of Acinetobacter isolated from floral nectar and animal pollinators.</title>
        <authorList>
            <person name="Hendry T.A."/>
        </authorList>
    </citation>
    <scope>NUCLEOTIDE SEQUENCE [LARGE SCALE GENOMIC DNA]</scope>
    <source>
        <strain evidence="11 12">MD18.27</strain>
    </source>
</reference>